<dbReference type="EMBL" id="PVTP01000001">
    <property type="protein sequence ID" value="PRY80633.1"/>
    <property type="molecule type" value="Genomic_DNA"/>
</dbReference>
<evidence type="ECO:0000256" key="2">
    <source>
        <dbReference type="ARBA" id="ARBA00023125"/>
    </source>
</evidence>
<dbReference type="InterPro" id="IPR036388">
    <property type="entry name" value="WH-like_DNA-bd_sf"/>
</dbReference>
<keyword evidence="6" id="KW-1185">Reference proteome</keyword>
<dbReference type="OrthoDB" id="7620579at2"/>
<dbReference type="RefSeq" id="WP_106354375.1">
    <property type="nucleotide sequence ID" value="NZ_PVTP01000001.1"/>
</dbReference>
<dbReference type="InterPro" id="IPR011711">
    <property type="entry name" value="GntR_C"/>
</dbReference>
<keyword evidence="3" id="KW-0804">Transcription</keyword>
<dbReference type="InterPro" id="IPR036390">
    <property type="entry name" value="WH_DNA-bd_sf"/>
</dbReference>
<dbReference type="SMART" id="SM00345">
    <property type="entry name" value="HTH_GNTR"/>
    <property type="match status" value="1"/>
</dbReference>
<dbReference type="SUPFAM" id="SSF48008">
    <property type="entry name" value="GntR ligand-binding domain-like"/>
    <property type="match status" value="1"/>
</dbReference>
<dbReference type="GO" id="GO:0043565">
    <property type="term" value="F:sequence-specific DNA binding"/>
    <property type="evidence" value="ECO:0007669"/>
    <property type="project" value="InterPro"/>
</dbReference>
<keyword evidence="1" id="KW-0805">Transcription regulation</keyword>
<accession>A0A2T0W5A1</accession>
<sequence length="217" mass="24626">MTIRSADRITKELEHLVFTGELGDGERLDEIKLAKRFGVSRTPVREAIQKLATSGLVTQEPRRGAFVRQPGPVELMEMFEAMAELEASCGRLAASRVSDDALVQLQIANDKCQAALDQGDPDLYYQENEHFHHLIYKASGNGFLEQEAQKLHRRLKPFRRVQLHLRGRMKQSMCEHRDIVTALIDGDGDRVANTLRDHIAIQGEKFHHLMTNLKSDT</sequence>
<evidence type="ECO:0000259" key="4">
    <source>
        <dbReference type="PROSITE" id="PS50949"/>
    </source>
</evidence>
<dbReference type="PRINTS" id="PR00033">
    <property type="entry name" value="HTHASNC"/>
</dbReference>
<evidence type="ECO:0000313" key="6">
    <source>
        <dbReference type="Proteomes" id="UP000238007"/>
    </source>
</evidence>
<gene>
    <name evidence="5" type="ORF">CLV80_101488</name>
</gene>
<dbReference type="Pfam" id="PF00392">
    <property type="entry name" value="GntR"/>
    <property type="match status" value="1"/>
</dbReference>
<comment type="caution">
    <text evidence="5">The sequence shown here is derived from an EMBL/GenBank/DDBJ whole genome shotgun (WGS) entry which is preliminary data.</text>
</comment>
<protein>
    <submittedName>
        <fullName evidence="5">DNA-binding GntR family transcriptional regulator</fullName>
    </submittedName>
</protein>
<dbReference type="PROSITE" id="PS50949">
    <property type="entry name" value="HTH_GNTR"/>
    <property type="match status" value="1"/>
</dbReference>
<dbReference type="InterPro" id="IPR000524">
    <property type="entry name" value="Tscrpt_reg_HTH_GntR"/>
</dbReference>
<reference evidence="5 6" key="1">
    <citation type="submission" date="2018-03" db="EMBL/GenBank/DDBJ databases">
        <title>Genomic Encyclopedia of Archaeal and Bacterial Type Strains, Phase II (KMG-II): from individual species to whole genera.</title>
        <authorList>
            <person name="Goeker M."/>
        </authorList>
    </citation>
    <scope>NUCLEOTIDE SEQUENCE [LARGE SCALE GENOMIC DNA]</scope>
    <source>
        <strain evidence="5 6">DSM 101533</strain>
    </source>
</reference>
<evidence type="ECO:0000256" key="1">
    <source>
        <dbReference type="ARBA" id="ARBA00023015"/>
    </source>
</evidence>
<organism evidence="5 6">
    <name type="scientific">Yoonia maritima</name>
    <dbReference type="NCBI Taxonomy" id="1435347"/>
    <lineage>
        <taxon>Bacteria</taxon>
        <taxon>Pseudomonadati</taxon>
        <taxon>Pseudomonadota</taxon>
        <taxon>Alphaproteobacteria</taxon>
        <taxon>Rhodobacterales</taxon>
        <taxon>Paracoccaceae</taxon>
        <taxon>Yoonia</taxon>
    </lineage>
</organism>
<dbReference type="CDD" id="cd07377">
    <property type="entry name" value="WHTH_GntR"/>
    <property type="match status" value="1"/>
</dbReference>
<proteinExistence type="predicted"/>
<dbReference type="SUPFAM" id="SSF46785">
    <property type="entry name" value="Winged helix' DNA-binding domain"/>
    <property type="match status" value="1"/>
</dbReference>
<dbReference type="Proteomes" id="UP000238007">
    <property type="component" value="Unassembled WGS sequence"/>
</dbReference>
<dbReference type="AlphaFoldDB" id="A0A2T0W5A1"/>
<dbReference type="InterPro" id="IPR000485">
    <property type="entry name" value="AsnC-type_HTH_dom"/>
</dbReference>
<name>A0A2T0W5A1_9RHOB</name>
<dbReference type="InterPro" id="IPR008920">
    <property type="entry name" value="TF_FadR/GntR_C"/>
</dbReference>
<feature type="domain" description="HTH gntR-type" evidence="4">
    <location>
        <begin position="3"/>
        <end position="70"/>
    </location>
</feature>
<dbReference type="PANTHER" id="PTHR43537:SF49">
    <property type="entry name" value="TRANSCRIPTIONAL REGULATORY PROTEIN"/>
    <property type="match status" value="1"/>
</dbReference>
<dbReference type="PANTHER" id="PTHR43537">
    <property type="entry name" value="TRANSCRIPTIONAL REGULATOR, GNTR FAMILY"/>
    <property type="match status" value="1"/>
</dbReference>
<dbReference type="Gene3D" id="1.10.10.10">
    <property type="entry name" value="Winged helix-like DNA-binding domain superfamily/Winged helix DNA-binding domain"/>
    <property type="match status" value="1"/>
</dbReference>
<dbReference type="GO" id="GO:0003700">
    <property type="term" value="F:DNA-binding transcription factor activity"/>
    <property type="evidence" value="ECO:0007669"/>
    <property type="project" value="InterPro"/>
</dbReference>
<dbReference type="Gene3D" id="1.20.120.530">
    <property type="entry name" value="GntR ligand-binding domain-like"/>
    <property type="match status" value="1"/>
</dbReference>
<dbReference type="SMART" id="SM00895">
    <property type="entry name" value="FCD"/>
    <property type="match status" value="1"/>
</dbReference>
<dbReference type="PRINTS" id="PR00035">
    <property type="entry name" value="HTHGNTR"/>
</dbReference>
<evidence type="ECO:0000313" key="5">
    <source>
        <dbReference type="EMBL" id="PRY80633.1"/>
    </source>
</evidence>
<keyword evidence="2 5" id="KW-0238">DNA-binding</keyword>
<evidence type="ECO:0000256" key="3">
    <source>
        <dbReference type="ARBA" id="ARBA00023163"/>
    </source>
</evidence>
<dbReference type="Pfam" id="PF07729">
    <property type="entry name" value="FCD"/>
    <property type="match status" value="1"/>
</dbReference>